<reference evidence="4" key="1">
    <citation type="journal article" date="2015" name="Nature">
        <title>Complex archaea that bridge the gap between prokaryotes and eukaryotes.</title>
        <authorList>
            <person name="Spang A."/>
            <person name="Saw J.H."/>
            <person name="Jorgensen S.L."/>
            <person name="Zaremba-Niedzwiedzka K."/>
            <person name="Martijn J."/>
            <person name="Lind A.E."/>
            <person name="van Eijk R."/>
            <person name="Schleper C."/>
            <person name="Guy L."/>
            <person name="Ettema T.J."/>
        </authorList>
    </citation>
    <scope>NUCLEOTIDE SEQUENCE</scope>
</reference>
<evidence type="ECO:0000256" key="1">
    <source>
        <dbReference type="ARBA" id="ARBA00022723"/>
    </source>
</evidence>
<feature type="non-terminal residue" evidence="4">
    <location>
        <position position="1"/>
    </location>
</feature>
<keyword evidence="2" id="KW-0378">Hydrolase</keyword>
<evidence type="ECO:0000259" key="3">
    <source>
        <dbReference type="Pfam" id="PF07687"/>
    </source>
</evidence>
<evidence type="ECO:0000256" key="2">
    <source>
        <dbReference type="ARBA" id="ARBA00022801"/>
    </source>
</evidence>
<dbReference type="InterPro" id="IPR011650">
    <property type="entry name" value="Peptidase_M20_dimer"/>
</dbReference>
<dbReference type="InterPro" id="IPR002933">
    <property type="entry name" value="Peptidase_M20"/>
</dbReference>
<dbReference type="Pfam" id="PF07687">
    <property type="entry name" value="M20_dimer"/>
    <property type="match status" value="1"/>
</dbReference>
<proteinExistence type="predicted"/>
<dbReference type="SUPFAM" id="SSF55031">
    <property type="entry name" value="Bacterial exopeptidase dimerisation domain"/>
    <property type="match status" value="1"/>
</dbReference>
<dbReference type="GO" id="GO:0016787">
    <property type="term" value="F:hydrolase activity"/>
    <property type="evidence" value="ECO:0007669"/>
    <property type="project" value="UniProtKB-KW"/>
</dbReference>
<protein>
    <recommendedName>
        <fullName evidence="3">Peptidase M20 dimerisation domain-containing protein</fullName>
    </recommendedName>
</protein>
<evidence type="ECO:0000313" key="4">
    <source>
        <dbReference type="EMBL" id="KKK73701.1"/>
    </source>
</evidence>
<keyword evidence="1" id="KW-0479">Metal-binding</keyword>
<dbReference type="InterPro" id="IPR050072">
    <property type="entry name" value="Peptidase_M20A"/>
</dbReference>
<organism evidence="4">
    <name type="scientific">marine sediment metagenome</name>
    <dbReference type="NCBI Taxonomy" id="412755"/>
    <lineage>
        <taxon>unclassified sequences</taxon>
        <taxon>metagenomes</taxon>
        <taxon>ecological metagenomes</taxon>
    </lineage>
</organism>
<name>A0A0F9ANA8_9ZZZZ</name>
<dbReference type="Pfam" id="PF01546">
    <property type="entry name" value="Peptidase_M20"/>
    <property type="match status" value="1"/>
</dbReference>
<gene>
    <name evidence="4" type="ORF">LCGC14_2891200</name>
</gene>
<feature type="domain" description="Peptidase M20 dimerisation" evidence="3">
    <location>
        <begin position="59"/>
        <end position="201"/>
    </location>
</feature>
<dbReference type="PANTHER" id="PTHR43808">
    <property type="entry name" value="ACETYLORNITHINE DEACETYLASE"/>
    <property type="match status" value="1"/>
</dbReference>
<dbReference type="InterPro" id="IPR036264">
    <property type="entry name" value="Bact_exopeptidase_dim_dom"/>
</dbReference>
<sequence>EINFSGNLVLNAVADEETGGNLGTGWCLEKILTPRSIKCDFAIIGEASGLSPLPKSIIIGEKGRLEVKVVTNGISCHSWGPFMGKNAIYMMSDLIQNLDKLDEFIPTVEPPMREEKLKDLMTLAFPSKEIFQKIYNEQPLLQNLLFALTQFTKSLNIIRGGIKDNVVPDFCEAVIDFRLLPGQTAEIIINGLTKLINKLGYQVKKQPTGEAEEIFFYLEVIEKSDPSIWENWENSVALKDFYDISEKIYKKKPFYFLFPATTDAYFYRNSGYCPETIIFGPGRGSTAHTTDEYIEIEDFISAIKVYTLFAYKFLK</sequence>
<dbReference type="Gene3D" id="3.40.630.10">
    <property type="entry name" value="Zn peptidases"/>
    <property type="match status" value="2"/>
</dbReference>
<dbReference type="SUPFAM" id="SSF53187">
    <property type="entry name" value="Zn-dependent exopeptidases"/>
    <property type="match status" value="1"/>
</dbReference>
<dbReference type="Gene3D" id="3.30.70.360">
    <property type="match status" value="1"/>
</dbReference>
<comment type="caution">
    <text evidence="4">The sequence shown here is derived from an EMBL/GenBank/DDBJ whole genome shotgun (WGS) entry which is preliminary data.</text>
</comment>
<accession>A0A0F9ANA8</accession>
<dbReference type="GO" id="GO:0046872">
    <property type="term" value="F:metal ion binding"/>
    <property type="evidence" value="ECO:0007669"/>
    <property type="project" value="UniProtKB-KW"/>
</dbReference>
<dbReference type="EMBL" id="LAZR01056666">
    <property type="protein sequence ID" value="KKK73701.1"/>
    <property type="molecule type" value="Genomic_DNA"/>
</dbReference>
<dbReference type="AlphaFoldDB" id="A0A0F9ANA8"/>